<dbReference type="EMBL" id="QPEX01000046">
    <property type="protein sequence ID" value="RCS40727.1"/>
    <property type="molecule type" value="Genomic_DNA"/>
</dbReference>
<gene>
    <name evidence="1" type="ORF">DTL42_25535</name>
</gene>
<proteinExistence type="predicted"/>
<organism evidence="1 2">
    <name type="scientific">Bremerella cremea</name>
    <dbReference type="NCBI Taxonomy" id="1031537"/>
    <lineage>
        <taxon>Bacteria</taxon>
        <taxon>Pseudomonadati</taxon>
        <taxon>Planctomycetota</taxon>
        <taxon>Planctomycetia</taxon>
        <taxon>Pirellulales</taxon>
        <taxon>Pirellulaceae</taxon>
        <taxon>Bremerella</taxon>
    </lineage>
</organism>
<evidence type="ECO:0000313" key="1">
    <source>
        <dbReference type="EMBL" id="RCS40727.1"/>
    </source>
</evidence>
<sequence>MSGNWPKLPPMGTSAICAGQISLDLPSLIRSAVPIELVKLSNAVALKTPILPSVTVIPKFQILPLSPQPANFTTIGGLFLGLSPLALLRQDG</sequence>
<protein>
    <submittedName>
        <fullName evidence="1">Uncharacterized protein</fullName>
    </submittedName>
</protein>
<accession>A0A368KM65</accession>
<dbReference type="AlphaFoldDB" id="A0A368KM65"/>
<comment type="caution">
    <text evidence="1">The sequence shown here is derived from an EMBL/GenBank/DDBJ whole genome shotgun (WGS) entry which is preliminary data.</text>
</comment>
<evidence type="ECO:0000313" key="2">
    <source>
        <dbReference type="Proteomes" id="UP000253562"/>
    </source>
</evidence>
<reference evidence="1 2" key="1">
    <citation type="submission" date="2018-07" db="EMBL/GenBank/DDBJ databases">
        <title>Comparative genomes isolates from brazilian mangrove.</title>
        <authorList>
            <person name="De Araujo J.E."/>
            <person name="Taketani R.G."/>
            <person name="Silva M.C.P."/>
            <person name="Lourenco M.V."/>
            <person name="Oliveira V.M."/>
            <person name="Andreote F.D."/>
        </authorList>
    </citation>
    <scope>NUCLEOTIDE SEQUENCE [LARGE SCALE GENOMIC DNA]</scope>
    <source>
        <strain evidence="1 2">HEX PRIS-MGV</strain>
    </source>
</reference>
<name>A0A368KM65_9BACT</name>
<dbReference type="Proteomes" id="UP000253562">
    <property type="component" value="Unassembled WGS sequence"/>
</dbReference>